<dbReference type="AlphaFoldDB" id="A0A0A9BG80"/>
<organism evidence="1">
    <name type="scientific">Arundo donax</name>
    <name type="common">Giant reed</name>
    <name type="synonym">Donax arundinaceus</name>
    <dbReference type="NCBI Taxonomy" id="35708"/>
    <lineage>
        <taxon>Eukaryota</taxon>
        <taxon>Viridiplantae</taxon>
        <taxon>Streptophyta</taxon>
        <taxon>Embryophyta</taxon>
        <taxon>Tracheophyta</taxon>
        <taxon>Spermatophyta</taxon>
        <taxon>Magnoliopsida</taxon>
        <taxon>Liliopsida</taxon>
        <taxon>Poales</taxon>
        <taxon>Poaceae</taxon>
        <taxon>PACMAD clade</taxon>
        <taxon>Arundinoideae</taxon>
        <taxon>Arundineae</taxon>
        <taxon>Arundo</taxon>
    </lineage>
</organism>
<protein>
    <submittedName>
        <fullName evidence="1">Uncharacterized protein</fullName>
    </submittedName>
</protein>
<reference evidence="1" key="2">
    <citation type="journal article" date="2015" name="Data Brief">
        <title>Shoot transcriptome of the giant reed, Arundo donax.</title>
        <authorList>
            <person name="Barrero R.A."/>
            <person name="Guerrero F.D."/>
            <person name="Moolhuijzen P."/>
            <person name="Goolsby J.A."/>
            <person name="Tidwell J."/>
            <person name="Bellgard S.E."/>
            <person name="Bellgard M.I."/>
        </authorList>
    </citation>
    <scope>NUCLEOTIDE SEQUENCE</scope>
    <source>
        <tissue evidence="1">Shoot tissue taken approximately 20 cm above the soil surface</tissue>
    </source>
</reference>
<evidence type="ECO:0000313" key="1">
    <source>
        <dbReference type="EMBL" id="JAD62979.1"/>
    </source>
</evidence>
<proteinExistence type="predicted"/>
<accession>A0A0A9BG80</accession>
<name>A0A0A9BG80_ARUDO</name>
<sequence length="27" mass="3132">MSCSHTFHTFVGDHDYIYLCSVLIKLT</sequence>
<dbReference type="EMBL" id="GBRH01234916">
    <property type="protein sequence ID" value="JAD62979.1"/>
    <property type="molecule type" value="Transcribed_RNA"/>
</dbReference>
<reference evidence="1" key="1">
    <citation type="submission" date="2014-09" db="EMBL/GenBank/DDBJ databases">
        <authorList>
            <person name="Magalhaes I.L.F."/>
            <person name="Oliveira U."/>
            <person name="Santos F.R."/>
            <person name="Vidigal T.H.D.A."/>
            <person name="Brescovit A.D."/>
            <person name="Santos A.J."/>
        </authorList>
    </citation>
    <scope>NUCLEOTIDE SEQUENCE</scope>
    <source>
        <tissue evidence="1">Shoot tissue taken approximately 20 cm above the soil surface</tissue>
    </source>
</reference>